<sequence>MSQDPKSQAREVALAHGSAAQALNVLGPINGDDAHDLRHELYLLLSLENGSAIADCQKIVDVAKGEGLIAWTQRRDDTQRAADLWKRDLLICKAAMFTTVAA</sequence>
<dbReference type="EMBL" id="JACHKY010000002">
    <property type="protein sequence ID" value="MBB4797976.1"/>
    <property type="molecule type" value="Genomic_DNA"/>
</dbReference>
<proteinExistence type="predicted"/>
<evidence type="ECO:0000313" key="1">
    <source>
        <dbReference type="EMBL" id="MBB4797976.1"/>
    </source>
</evidence>
<dbReference type="Proteomes" id="UP000539957">
    <property type="component" value="Unassembled WGS sequence"/>
</dbReference>
<dbReference type="RefSeq" id="WP_184268958.1">
    <property type="nucleotide sequence ID" value="NZ_JACHKY010000002.1"/>
</dbReference>
<accession>A0A7W7IP69</accession>
<dbReference type="AlphaFoldDB" id="A0A7W7IP69"/>
<keyword evidence="2" id="KW-1185">Reference proteome</keyword>
<comment type="caution">
    <text evidence="1">The sequence shown here is derived from an EMBL/GenBank/DDBJ whole genome shotgun (WGS) entry which is preliminary data.</text>
</comment>
<evidence type="ECO:0000313" key="2">
    <source>
        <dbReference type="Proteomes" id="UP000539957"/>
    </source>
</evidence>
<protein>
    <submittedName>
        <fullName evidence="1">Uncharacterized protein</fullName>
    </submittedName>
</protein>
<name>A0A7W7IP69_9CAUL</name>
<organism evidence="1 2">
    <name type="scientific">Brevundimonas bullata</name>
    <dbReference type="NCBI Taxonomy" id="13160"/>
    <lineage>
        <taxon>Bacteria</taxon>
        <taxon>Pseudomonadati</taxon>
        <taxon>Pseudomonadota</taxon>
        <taxon>Alphaproteobacteria</taxon>
        <taxon>Caulobacterales</taxon>
        <taxon>Caulobacteraceae</taxon>
        <taxon>Brevundimonas</taxon>
    </lineage>
</organism>
<reference evidence="1 2" key="1">
    <citation type="submission" date="2020-08" db="EMBL/GenBank/DDBJ databases">
        <title>Functional genomics of gut bacteria from endangered species of beetles.</title>
        <authorList>
            <person name="Carlos-Shanley C."/>
        </authorList>
    </citation>
    <scope>NUCLEOTIDE SEQUENCE [LARGE SCALE GENOMIC DNA]</scope>
    <source>
        <strain evidence="1 2">S00123</strain>
    </source>
</reference>
<gene>
    <name evidence="1" type="ORF">HNP32_001700</name>
</gene>